<dbReference type="PANTHER" id="PTHR46268">
    <property type="entry name" value="STRESS RESPONSE PROTEIN NHAX"/>
    <property type="match status" value="1"/>
</dbReference>
<gene>
    <name evidence="3" type="ORF">ESY86_11270</name>
</gene>
<dbReference type="OrthoDB" id="9788959at2"/>
<keyword evidence="4" id="KW-1185">Reference proteome</keyword>
<dbReference type="EMBL" id="VORO01000011">
    <property type="protein sequence ID" value="TXD88812.1"/>
    <property type="molecule type" value="Genomic_DNA"/>
</dbReference>
<dbReference type="InterPro" id="IPR006016">
    <property type="entry name" value="UspA"/>
</dbReference>
<dbReference type="PRINTS" id="PR01438">
    <property type="entry name" value="UNVRSLSTRESS"/>
</dbReference>
<comment type="caution">
    <text evidence="3">The sequence shown here is derived from an EMBL/GenBank/DDBJ whole genome shotgun (WGS) entry which is preliminary data.</text>
</comment>
<dbReference type="RefSeq" id="WP_147086692.1">
    <property type="nucleotide sequence ID" value="NZ_VORM01000010.1"/>
</dbReference>
<protein>
    <submittedName>
        <fullName evidence="3">Universal stress protein</fullName>
    </submittedName>
</protein>
<dbReference type="Proteomes" id="UP000321578">
    <property type="component" value="Unassembled WGS sequence"/>
</dbReference>
<dbReference type="PANTHER" id="PTHR46268:SF6">
    <property type="entry name" value="UNIVERSAL STRESS PROTEIN UP12"/>
    <property type="match status" value="1"/>
</dbReference>
<evidence type="ECO:0000313" key="4">
    <source>
        <dbReference type="Proteomes" id="UP000321578"/>
    </source>
</evidence>
<name>A0A5C6ZGH5_9FLAO</name>
<organism evidence="3 4">
    <name type="scientific">Subsaximicrobium wynnwilliamsii</name>
    <dbReference type="NCBI Taxonomy" id="291179"/>
    <lineage>
        <taxon>Bacteria</taxon>
        <taxon>Pseudomonadati</taxon>
        <taxon>Bacteroidota</taxon>
        <taxon>Flavobacteriia</taxon>
        <taxon>Flavobacteriales</taxon>
        <taxon>Flavobacteriaceae</taxon>
        <taxon>Subsaximicrobium</taxon>
    </lineage>
</organism>
<evidence type="ECO:0000256" key="1">
    <source>
        <dbReference type="ARBA" id="ARBA00008791"/>
    </source>
</evidence>
<dbReference type="InterPro" id="IPR006015">
    <property type="entry name" value="Universal_stress_UspA"/>
</dbReference>
<dbReference type="SUPFAM" id="SSF52402">
    <property type="entry name" value="Adenine nucleotide alpha hydrolases-like"/>
    <property type="match status" value="2"/>
</dbReference>
<proteinExistence type="inferred from homology"/>
<sequence>MKRILLLTDFSDNALEAMHYALHFFKAQACEFYVLHVHKVKSYISDDLMAAPNASIHDSITIKPKEKLEALINTFRSDFNNSQHTFEALIDFDVFEDAVNQVVSKHEIDYVVMGTNGITGANEVLFGSNTLNVIRKVDCTTIIIPEAYKFKPLNSFLLSLQPEDSLNDAPFKEVMDFIKTHKLQLHVLRMGIGGEVSEIARFDKQKLAIINCKYELAEDIPIAEAVSAYLNTHDIDMMAATIHKQSFLERLFNKSQTESINENLQIPLLVLHDH</sequence>
<accession>A0A5C6ZGH5</accession>
<dbReference type="CDD" id="cd00293">
    <property type="entry name" value="USP-like"/>
    <property type="match status" value="1"/>
</dbReference>
<dbReference type="Gene3D" id="3.40.50.12370">
    <property type="match status" value="1"/>
</dbReference>
<evidence type="ECO:0000313" key="3">
    <source>
        <dbReference type="EMBL" id="TXD88812.1"/>
    </source>
</evidence>
<comment type="similarity">
    <text evidence="1">Belongs to the universal stress protein A family.</text>
</comment>
<dbReference type="AlphaFoldDB" id="A0A5C6ZGH5"/>
<evidence type="ECO:0000259" key="2">
    <source>
        <dbReference type="Pfam" id="PF00582"/>
    </source>
</evidence>
<reference evidence="3 4" key="1">
    <citation type="submission" date="2019-08" db="EMBL/GenBank/DDBJ databases">
        <title>Genomes of Subsaximicrobium wynnwilliamsii strains.</title>
        <authorList>
            <person name="Bowman J.P."/>
        </authorList>
    </citation>
    <scope>NUCLEOTIDE SEQUENCE [LARGE SCALE GENOMIC DNA]</scope>
    <source>
        <strain evidence="3 4">2-80-2</strain>
    </source>
</reference>
<dbReference type="Pfam" id="PF00582">
    <property type="entry name" value="Usp"/>
    <property type="match status" value="1"/>
</dbReference>
<feature type="domain" description="UspA" evidence="2">
    <location>
        <begin position="1"/>
        <end position="145"/>
    </location>
</feature>